<dbReference type="EMBL" id="BK015412">
    <property type="protein sequence ID" value="DAE05570.1"/>
    <property type="molecule type" value="Genomic_DNA"/>
</dbReference>
<protein>
    <submittedName>
        <fullName evidence="1">Uncharacterized protein</fullName>
    </submittedName>
</protein>
<sequence length="54" mass="6473">MILFSFVAPVPFPLLHFLLFSRDLFLLHFDLSEYLPLFRPLACNLFLPSHFYKK</sequence>
<evidence type="ECO:0000313" key="1">
    <source>
        <dbReference type="EMBL" id="DAE05570.1"/>
    </source>
</evidence>
<name>A0A8S5PF18_9CAUD</name>
<reference evidence="1" key="1">
    <citation type="journal article" date="2021" name="Proc. Natl. Acad. Sci. U.S.A.">
        <title>A Catalog of Tens of Thousands of Viruses from Human Metagenomes Reveals Hidden Associations with Chronic Diseases.</title>
        <authorList>
            <person name="Tisza M.J."/>
            <person name="Buck C.B."/>
        </authorList>
    </citation>
    <scope>NUCLEOTIDE SEQUENCE</scope>
    <source>
        <strain evidence="1">CtuQh21</strain>
    </source>
</reference>
<accession>A0A8S5PF18</accession>
<proteinExistence type="predicted"/>
<organism evidence="1">
    <name type="scientific">Podoviridae sp. ctuQh21</name>
    <dbReference type="NCBI Taxonomy" id="2825284"/>
    <lineage>
        <taxon>Viruses</taxon>
        <taxon>Duplodnaviria</taxon>
        <taxon>Heunggongvirae</taxon>
        <taxon>Uroviricota</taxon>
        <taxon>Caudoviricetes</taxon>
    </lineage>
</organism>